<proteinExistence type="inferred from homology"/>
<dbReference type="Gene3D" id="6.20.190.10">
    <property type="entry name" value="Nutrient germinant receptor protein C, domain 1"/>
    <property type="match status" value="1"/>
</dbReference>
<dbReference type="GO" id="GO:0016020">
    <property type="term" value="C:membrane"/>
    <property type="evidence" value="ECO:0007669"/>
    <property type="project" value="UniProtKB-SubCell"/>
</dbReference>
<gene>
    <name evidence="10" type="ORF">ACETAC_10310</name>
</gene>
<dbReference type="EMBL" id="CP060096">
    <property type="protein sequence ID" value="QSZ27214.1"/>
    <property type="molecule type" value="Genomic_DNA"/>
</dbReference>
<dbReference type="NCBIfam" id="TIGR02887">
    <property type="entry name" value="spore_ger_x_C"/>
    <property type="match status" value="1"/>
</dbReference>
<comment type="subcellular location">
    <subcellularLocation>
        <location evidence="1">Membrane</location>
        <topology evidence="1">Lipid-anchor</topology>
    </subcellularLocation>
</comment>
<keyword evidence="11" id="KW-1185">Reference proteome</keyword>
<keyword evidence="5" id="KW-0472">Membrane</keyword>
<dbReference type="PANTHER" id="PTHR35789">
    <property type="entry name" value="SPORE GERMINATION PROTEIN B3"/>
    <property type="match status" value="1"/>
</dbReference>
<dbReference type="PANTHER" id="PTHR35789:SF1">
    <property type="entry name" value="SPORE GERMINATION PROTEIN B3"/>
    <property type="match status" value="1"/>
</dbReference>
<accession>A0A975AVG5</accession>
<dbReference type="InterPro" id="IPR038501">
    <property type="entry name" value="Spore_GerAC_C_sf"/>
</dbReference>
<feature type="domain" description="Spore germination protein N-terminal" evidence="9">
    <location>
        <begin position="20"/>
        <end position="200"/>
    </location>
</feature>
<dbReference type="KEGG" id="aaut:ACETAC_10310"/>
<dbReference type="PROSITE" id="PS51257">
    <property type="entry name" value="PROKAR_LIPOPROTEIN"/>
    <property type="match status" value="1"/>
</dbReference>
<keyword evidence="6" id="KW-0564">Palmitate</keyword>
<protein>
    <submittedName>
        <fullName evidence="10">Ger(X)C family spore germination protein</fullName>
    </submittedName>
</protein>
<evidence type="ECO:0000259" key="9">
    <source>
        <dbReference type="Pfam" id="PF25198"/>
    </source>
</evidence>
<keyword evidence="3" id="KW-0309">Germination</keyword>
<evidence type="ECO:0000313" key="11">
    <source>
        <dbReference type="Proteomes" id="UP000671913"/>
    </source>
</evidence>
<reference evidence="10" key="1">
    <citation type="submission" date="2020-08" db="EMBL/GenBank/DDBJ databases">
        <title>Genomic insights into the carbon and energy metabolism of the first obligate autotrophic acetogenic bacterium Aceticella autotrophica gen. nov., sp. nov.</title>
        <authorList>
            <person name="Toshchakov S.V."/>
            <person name="Elcheninov A.G."/>
            <person name="Kublanov I.V."/>
            <person name="Frolov E.N."/>
            <person name="Lebedinsky A.V."/>
        </authorList>
    </citation>
    <scope>NUCLEOTIDE SEQUENCE</scope>
    <source>
        <strain evidence="10">3443-3Ac</strain>
    </source>
</reference>
<dbReference type="Pfam" id="PF25198">
    <property type="entry name" value="Spore_GerAC_N"/>
    <property type="match status" value="1"/>
</dbReference>
<evidence type="ECO:0000256" key="3">
    <source>
        <dbReference type="ARBA" id="ARBA00022544"/>
    </source>
</evidence>
<dbReference type="InterPro" id="IPR008844">
    <property type="entry name" value="Spore_GerAC-like"/>
</dbReference>
<dbReference type="Pfam" id="PF05504">
    <property type="entry name" value="Spore_GerAC"/>
    <property type="match status" value="1"/>
</dbReference>
<keyword evidence="7" id="KW-0449">Lipoprotein</keyword>
<dbReference type="GO" id="GO:0009847">
    <property type="term" value="P:spore germination"/>
    <property type="evidence" value="ECO:0007669"/>
    <property type="project" value="InterPro"/>
</dbReference>
<dbReference type="InterPro" id="IPR057336">
    <property type="entry name" value="GerAC_N"/>
</dbReference>
<dbReference type="AlphaFoldDB" id="A0A975AVG5"/>
<evidence type="ECO:0000256" key="4">
    <source>
        <dbReference type="ARBA" id="ARBA00022729"/>
    </source>
</evidence>
<evidence type="ECO:0000259" key="8">
    <source>
        <dbReference type="Pfam" id="PF05504"/>
    </source>
</evidence>
<sequence>MKRLLILLIIILMLVTGCWDKREINELGFVQGIGIDKTNNGMVKLTIQVLKPSVLAGAGGIGGGGGGAAGKPYEVYDSKGVDFAKAYANFNTELSRKLFLQQNEIIFLSEKYAKSGIYGALDFITRNPELRRTSYLIVVSGGSLDDLMKIPKGLEKYPYKEVVGMIQNQTNTSCAYVSDINDFIEALEAEKKQPMVCRLEIIKENGKPSQVRCVGAAVFKKDKMIGILNEDEIKGIMLVLNKIKRSTFVLDKGPEGEKTHISFLVTKTDAKITPIINEENVSFNVEIYVESNLVEQEVKYNLSDPKMILKLQKLQEEKLKEKVQRGLNTVQKKYKVDVVGFGDRIHKKDPADWEKLKDRWEDIYPEVKINISVKAKIKRVGLTSEPIKMK</sequence>
<evidence type="ECO:0000256" key="6">
    <source>
        <dbReference type="ARBA" id="ARBA00023139"/>
    </source>
</evidence>
<evidence type="ECO:0000256" key="7">
    <source>
        <dbReference type="ARBA" id="ARBA00023288"/>
    </source>
</evidence>
<comment type="similarity">
    <text evidence="2">Belongs to the GerABKC lipoprotein family.</text>
</comment>
<dbReference type="InterPro" id="IPR046953">
    <property type="entry name" value="Spore_GerAC-like_C"/>
</dbReference>
<organism evidence="10 11">
    <name type="scientific">Aceticella autotrophica</name>
    <dbReference type="NCBI Taxonomy" id="2755338"/>
    <lineage>
        <taxon>Bacteria</taxon>
        <taxon>Bacillati</taxon>
        <taxon>Bacillota</taxon>
        <taxon>Clostridia</taxon>
        <taxon>Thermoanaerobacterales</taxon>
        <taxon>Thermoanaerobacteraceae</taxon>
        <taxon>Aceticella</taxon>
    </lineage>
</organism>
<dbReference type="RefSeq" id="WP_284679904.1">
    <property type="nucleotide sequence ID" value="NZ_CP060096.1"/>
</dbReference>
<dbReference type="Proteomes" id="UP000671913">
    <property type="component" value="Chromosome"/>
</dbReference>
<feature type="domain" description="Spore germination GerAC-like C-terminal" evidence="8">
    <location>
        <begin position="215"/>
        <end position="381"/>
    </location>
</feature>
<dbReference type="Gene3D" id="3.30.300.210">
    <property type="entry name" value="Nutrient germinant receptor protein C, domain 3"/>
    <property type="match status" value="1"/>
</dbReference>
<evidence type="ECO:0000256" key="5">
    <source>
        <dbReference type="ARBA" id="ARBA00023136"/>
    </source>
</evidence>
<keyword evidence="4" id="KW-0732">Signal</keyword>
<name>A0A975AVG5_9THEO</name>
<evidence type="ECO:0000256" key="2">
    <source>
        <dbReference type="ARBA" id="ARBA00007886"/>
    </source>
</evidence>
<evidence type="ECO:0000313" key="10">
    <source>
        <dbReference type="EMBL" id="QSZ27214.1"/>
    </source>
</evidence>
<evidence type="ECO:0000256" key="1">
    <source>
        <dbReference type="ARBA" id="ARBA00004635"/>
    </source>
</evidence>